<accession>A0ABX0MCT2</accession>
<dbReference type="Proteomes" id="UP000819052">
    <property type="component" value="Unassembled WGS sequence"/>
</dbReference>
<reference evidence="2 3" key="1">
    <citation type="submission" date="2019-09" db="EMBL/GenBank/DDBJ databases">
        <title>Taxonomy of Antarctic Massilia spp.: description of Massilia rubra sp. nov., Massilia aquatica sp. nov., Massilia mucilaginosa sp. nov., Massilia frigida sp. nov. isolated from streams, lakes and regoliths.</title>
        <authorList>
            <person name="Holochova P."/>
            <person name="Sedlacek I."/>
            <person name="Kralova S."/>
            <person name="Maslanova I."/>
            <person name="Busse H.-J."/>
            <person name="Stankova E."/>
            <person name="Vrbovska V."/>
            <person name="Kovarovic V."/>
            <person name="Bartak M."/>
            <person name="Svec P."/>
            <person name="Pantucek R."/>
        </authorList>
    </citation>
    <scope>NUCLEOTIDE SEQUENCE [LARGE SCALE GENOMIC DNA]</scope>
    <source>
        <strain evidence="2 3">CCM 8693</strain>
    </source>
</reference>
<feature type="domain" description="ABC-type transport auxiliary lipoprotein component" evidence="1">
    <location>
        <begin position="59"/>
        <end position="214"/>
    </location>
</feature>
<proteinExistence type="predicted"/>
<evidence type="ECO:0000313" key="3">
    <source>
        <dbReference type="Proteomes" id="UP000819052"/>
    </source>
</evidence>
<dbReference type="Pfam" id="PF03886">
    <property type="entry name" value="ABC_trans_aux"/>
    <property type="match status" value="1"/>
</dbReference>
<comment type="caution">
    <text evidence="2">The sequence shown here is derived from an EMBL/GenBank/DDBJ whole genome shotgun (WGS) entry which is preliminary data.</text>
</comment>
<gene>
    <name evidence="2" type="ORF">F1609_33380</name>
</gene>
<evidence type="ECO:0000313" key="2">
    <source>
        <dbReference type="EMBL" id="NHZ44999.1"/>
    </source>
</evidence>
<keyword evidence="3" id="KW-1185">Reference proteome</keyword>
<dbReference type="InterPro" id="IPR005586">
    <property type="entry name" value="ABC_trans_aux"/>
</dbReference>
<evidence type="ECO:0000259" key="1">
    <source>
        <dbReference type="Pfam" id="PF03886"/>
    </source>
</evidence>
<dbReference type="Gene3D" id="3.40.50.10610">
    <property type="entry name" value="ABC-type transport auxiliary lipoprotein component"/>
    <property type="match status" value="1"/>
</dbReference>
<organism evidence="2 3">
    <name type="scientific">Massilia aquatica</name>
    <dbReference type="NCBI Taxonomy" id="2609000"/>
    <lineage>
        <taxon>Bacteria</taxon>
        <taxon>Pseudomonadati</taxon>
        <taxon>Pseudomonadota</taxon>
        <taxon>Betaproteobacteria</taxon>
        <taxon>Burkholderiales</taxon>
        <taxon>Oxalobacteraceae</taxon>
        <taxon>Telluria group</taxon>
        <taxon>Massilia</taxon>
    </lineage>
</organism>
<name>A0ABX0MCT2_9BURK</name>
<dbReference type="SUPFAM" id="SSF159594">
    <property type="entry name" value="XCC0632-like"/>
    <property type="match status" value="1"/>
</dbReference>
<sequence>MRTIVHHTPTQTPTLPVTVSGTLRRLLLAAGTGAALLLAGCASEKPAQNTTFDFGPAASSAQFVQAARAPIAAIVVGDVTGSAALDSERMFYRLNYSDPLQARAYANSRWSATPLQMVTQRLKSRIAQSGAKVLSVSDASDGVPILRLEIDDFSHHFDSQASSHGQLVLRASLFQGHKLVDQKTFDRKTPASSLDAGGGARALAGATDTVASDVIAWLATLPLKKE</sequence>
<dbReference type="EMBL" id="VVIW01000051">
    <property type="protein sequence ID" value="NHZ44999.1"/>
    <property type="molecule type" value="Genomic_DNA"/>
</dbReference>
<protein>
    <submittedName>
        <fullName evidence="2">ABC transporter</fullName>
    </submittedName>
</protein>